<dbReference type="InterPro" id="IPR052156">
    <property type="entry name" value="BCAA_Transport_ATP-bd_LivF"/>
</dbReference>
<organism evidence="7 8">
    <name type="scientific">Streptomyces brasiliensis</name>
    <dbReference type="NCBI Taxonomy" id="1954"/>
    <lineage>
        <taxon>Bacteria</taxon>
        <taxon>Bacillati</taxon>
        <taxon>Actinomycetota</taxon>
        <taxon>Actinomycetes</taxon>
        <taxon>Kitasatosporales</taxon>
        <taxon>Streptomycetaceae</taxon>
        <taxon>Streptomyces</taxon>
    </lineage>
</organism>
<comment type="similarity">
    <text evidence="1">Belongs to the ABC transporter superfamily.</text>
</comment>
<accession>A0A917L250</accession>
<dbReference type="PROSITE" id="PS50893">
    <property type="entry name" value="ABC_TRANSPORTER_2"/>
    <property type="match status" value="1"/>
</dbReference>
<proteinExistence type="inferred from homology"/>
<evidence type="ECO:0000256" key="3">
    <source>
        <dbReference type="ARBA" id="ARBA00022741"/>
    </source>
</evidence>
<dbReference type="PANTHER" id="PTHR43820:SF4">
    <property type="entry name" value="HIGH-AFFINITY BRANCHED-CHAIN AMINO ACID TRANSPORT ATP-BINDING PROTEIN LIVF"/>
    <property type="match status" value="1"/>
</dbReference>
<sequence length="242" mass="25254">MTAVAHTEPATARGAALRATSLVAGYGDLAVVRGLDIEVRAGEIVALLGPNGAGKSTTLLTLAGELRPLGGEISWFGSPLTGGLHKRAASGLGFVPEERSVIMSMSVRDNLLLGSGGIEPAVEVFPELGALLDRRAGLLSGGEQQMLTLGRALARRPKVLLADELSLGLGPIVVDRLLAALRDAATTLDIGVLLVEQQARRALAASDRWYLMRRGELVASGDSSDGMDEIQRLYLAGHDSAD</sequence>
<dbReference type="PANTHER" id="PTHR43820">
    <property type="entry name" value="HIGH-AFFINITY BRANCHED-CHAIN AMINO ACID TRANSPORT ATP-BINDING PROTEIN LIVF"/>
    <property type="match status" value="1"/>
</dbReference>
<evidence type="ECO:0000256" key="4">
    <source>
        <dbReference type="ARBA" id="ARBA00022840"/>
    </source>
</evidence>
<dbReference type="InterPro" id="IPR017871">
    <property type="entry name" value="ABC_transporter-like_CS"/>
</dbReference>
<dbReference type="GO" id="GO:0005524">
    <property type="term" value="F:ATP binding"/>
    <property type="evidence" value="ECO:0007669"/>
    <property type="project" value="UniProtKB-KW"/>
</dbReference>
<comment type="caution">
    <text evidence="7">The sequence shown here is derived from an EMBL/GenBank/DDBJ whole genome shotgun (WGS) entry which is preliminary data.</text>
</comment>
<keyword evidence="3" id="KW-0547">Nucleotide-binding</keyword>
<reference evidence="7" key="1">
    <citation type="journal article" date="2014" name="Int. J. Syst. Evol. Microbiol.">
        <title>Complete genome sequence of Corynebacterium casei LMG S-19264T (=DSM 44701T), isolated from a smear-ripened cheese.</title>
        <authorList>
            <consortium name="US DOE Joint Genome Institute (JGI-PGF)"/>
            <person name="Walter F."/>
            <person name="Albersmeier A."/>
            <person name="Kalinowski J."/>
            <person name="Ruckert C."/>
        </authorList>
    </citation>
    <scope>NUCLEOTIDE SEQUENCE</scope>
    <source>
        <strain evidence="7">JCM 3086</strain>
    </source>
</reference>
<dbReference type="EMBL" id="BMQA01000025">
    <property type="protein sequence ID" value="GGJ41148.1"/>
    <property type="molecule type" value="Genomic_DNA"/>
</dbReference>
<feature type="domain" description="ABC transporter" evidence="6">
    <location>
        <begin position="17"/>
        <end position="239"/>
    </location>
</feature>
<evidence type="ECO:0000256" key="1">
    <source>
        <dbReference type="ARBA" id="ARBA00005417"/>
    </source>
</evidence>
<dbReference type="InterPro" id="IPR003593">
    <property type="entry name" value="AAA+_ATPase"/>
</dbReference>
<dbReference type="GO" id="GO:0016887">
    <property type="term" value="F:ATP hydrolysis activity"/>
    <property type="evidence" value="ECO:0007669"/>
    <property type="project" value="InterPro"/>
</dbReference>
<evidence type="ECO:0000256" key="5">
    <source>
        <dbReference type="ARBA" id="ARBA00022970"/>
    </source>
</evidence>
<dbReference type="GO" id="GO:0015807">
    <property type="term" value="P:L-amino acid transport"/>
    <property type="evidence" value="ECO:0007669"/>
    <property type="project" value="TreeGrafter"/>
</dbReference>
<dbReference type="InterPro" id="IPR003439">
    <property type="entry name" value="ABC_transporter-like_ATP-bd"/>
</dbReference>
<dbReference type="GO" id="GO:0015658">
    <property type="term" value="F:branched-chain amino acid transmembrane transporter activity"/>
    <property type="evidence" value="ECO:0007669"/>
    <property type="project" value="TreeGrafter"/>
</dbReference>
<evidence type="ECO:0000313" key="7">
    <source>
        <dbReference type="EMBL" id="GGJ41148.1"/>
    </source>
</evidence>
<dbReference type="SUPFAM" id="SSF52540">
    <property type="entry name" value="P-loop containing nucleoside triphosphate hydrolases"/>
    <property type="match status" value="1"/>
</dbReference>
<reference evidence="7" key="2">
    <citation type="submission" date="2020-09" db="EMBL/GenBank/DDBJ databases">
        <authorList>
            <person name="Sun Q."/>
            <person name="Ohkuma M."/>
        </authorList>
    </citation>
    <scope>NUCLEOTIDE SEQUENCE</scope>
    <source>
        <strain evidence="7">JCM 3086</strain>
    </source>
</reference>
<keyword evidence="4 7" id="KW-0067">ATP-binding</keyword>
<dbReference type="AlphaFoldDB" id="A0A917L250"/>
<dbReference type="PROSITE" id="PS00211">
    <property type="entry name" value="ABC_TRANSPORTER_1"/>
    <property type="match status" value="1"/>
</dbReference>
<keyword evidence="2" id="KW-0813">Transport</keyword>
<name>A0A917L250_9ACTN</name>
<dbReference type="Proteomes" id="UP000657574">
    <property type="component" value="Unassembled WGS sequence"/>
</dbReference>
<keyword evidence="5" id="KW-0029">Amino-acid transport</keyword>
<dbReference type="Pfam" id="PF00005">
    <property type="entry name" value="ABC_tran"/>
    <property type="match status" value="1"/>
</dbReference>
<gene>
    <name evidence="7" type="ORF">GCM10010121_060240</name>
</gene>
<evidence type="ECO:0000256" key="2">
    <source>
        <dbReference type="ARBA" id="ARBA00022448"/>
    </source>
</evidence>
<dbReference type="RefSeq" id="WP_189314417.1">
    <property type="nucleotide sequence ID" value="NZ_BMQA01000025.1"/>
</dbReference>
<dbReference type="SMART" id="SM00382">
    <property type="entry name" value="AAA"/>
    <property type="match status" value="1"/>
</dbReference>
<protein>
    <submittedName>
        <fullName evidence="7">ABC transporter ATP-binding protein</fullName>
    </submittedName>
</protein>
<dbReference type="InterPro" id="IPR027417">
    <property type="entry name" value="P-loop_NTPase"/>
</dbReference>
<keyword evidence="8" id="KW-1185">Reference proteome</keyword>
<dbReference type="Gene3D" id="3.40.50.300">
    <property type="entry name" value="P-loop containing nucleotide triphosphate hydrolases"/>
    <property type="match status" value="1"/>
</dbReference>
<evidence type="ECO:0000313" key="8">
    <source>
        <dbReference type="Proteomes" id="UP000657574"/>
    </source>
</evidence>
<evidence type="ECO:0000259" key="6">
    <source>
        <dbReference type="PROSITE" id="PS50893"/>
    </source>
</evidence>